<comment type="caution">
    <text evidence="7">The sequence shown here is derived from an EMBL/GenBank/DDBJ whole genome shotgun (WGS) entry which is preliminary data.</text>
</comment>
<keyword evidence="4" id="KW-0862">Zinc</keyword>
<gene>
    <name evidence="7" type="ORF">AAV32_13805</name>
</gene>
<feature type="domain" description="Extradiol ring-cleavage dioxygenase class III enzyme subunit B" evidence="6">
    <location>
        <begin position="36"/>
        <end position="245"/>
    </location>
</feature>
<keyword evidence="5" id="KW-0560">Oxidoreductase</keyword>
<keyword evidence="7" id="KW-0223">Dioxygenase</keyword>
<proteinExistence type="inferred from homology"/>
<evidence type="ECO:0000256" key="3">
    <source>
        <dbReference type="ARBA" id="ARBA00022723"/>
    </source>
</evidence>
<dbReference type="GO" id="GO:0016702">
    <property type="term" value="F:oxidoreductase activity, acting on single donors with incorporation of molecular oxygen, incorporation of two atoms of oxygen"/>
    <property type="evidence" value="ECO:0007669"/>
    <property type="project" value="UniProtKB-ARBA"/>
</dbReference>
<dbReference type="STRING" id="206506.AAV32_13805"/>
<dbReference type="InterPro" id="IPR004183">
    <property type="entry name" value="Xdiol_dOase_suB"/>
</dbReference>
<evidence type="ECO:0000256" key="2">
    <source>
        <dbReference type="ARBA" id="ARBA00007581"/>
    </source>
</evidence>
<evidence type="ECO:0000313" key="8">
    <source>
        <dbReference type="Proteomes" id="UP000078084"/>
    </source>
</evidence>
<evidence type="ECO:0000313" key="7">
    <source>
        <dbReference type="EMBL" id="KKO71048.1"/>
    </source>
</evidence>
<dbReference type="Proteomes" id="UP000078084">
    <property type="component" value="Unassembled WGS sequence"/>
</dbReference>
<keyword evidence="3" id="KW-0479">Metal-binding</keyword>
<protein>
    <submittedName>
        <fullName evidence="7">Aromatic ring-opening dioxygenase LigB</fullName>
    </submittedName>
</protein>
<dbReference type="Pfam" id="PF02900">
    <property type="entry name" value="LigB"/>
    <property type="match status" value="1"/>
</dbReference>
<dbReference type="PANTHER" id="PTHR30096:SF0">
    <property type="entry name" value="4,5-DOPA DIOXYGENASE EXTRADIOL-LIKE PROTEIN"/>
    <property type="match status" value="1"/>
</dbReference>
<name>A0A171KQ81_9BURK</name>
<dbReference type="Gene3D" id="3.40.830.10">
    <property type="entry name" value="LigB-like"/>
    <property type="match status" value="1"/>
</dbReference>
<dbReference type="PATRIC" id="fig|206506.3.peg.2940"/>
<dbReference type="RefSeq" id="WP_068373365.1">
    <property type="nucleotide sequence ID" value="NZ_JALJXQ010000001.1"/>
</dbReference>
<dbReference type="GO" id="GO:0008270">
    <property type="term" value="F:zinc ion binding"/>
    <property type="evidence" value="ECO:0007669"/>
    <property type="project" value="InterPro"/>
</dbReference>
<dbReference type="EMBL" id="LBNE01000010">
    <property type="protein sequence ID" value="KKO71048.1"/>
    <property type="molecule type" value="Genomic_DNA"/>
</dbReference>
<dbReference type="PIRSF" id="PIRSF006157">
    <property type="entry name" value="Doxgns_DODA"/>
    <property type="match status" value="1"/>
</dbReference>
<sequence length="277" mass="29315">MSAKQAVLFVSHGSPTFAVEPGLAGPQLQALGASMPRPAAIVVISPHWMTRGGALISAARQQETIHDFGGFPAELYTLQYPAQGAPELAARVAGLLGEAGFATGLDEARGLDHGAWVPLRYLYPNADVPVFQIAMPYPLDTRAALALGRALRPLRDDGVLILASGSLTHNLYEIRREAGASGTGDAEMYALAFTSWVRAAVQARNWDRLADYRRLAPDAVRSHPTEEHFLPLLIAAGATDDDEAAQVFDGGVTYGVLAMESYAWGAPLVNVAGAAGK</sequence>
<evidence type="ECO:0000259" key="6">
    <source>
        <dbReference type="Pfam" id="PF02900"/>
    </source>
</evidence>
<evidence type="ECO:0000256" key="4">
    <source>
        <dbReference type="ARBA" id="ARBA00022833"/>
    </source>
</evidence>
<dbReference type="GO" id="GO:0008198">
    <property type="term" value="F:ferrous iron binding"/>
    <property type="evidence" value="ECO:0007669"/>
    <property type="project" value="InterPro"/>
</dbReference>
<dbReference type="SUPFAM" id="SSF53213">
    <property type="entry name" value="LigB-like"/>
    <property type="match status" value="1"/>
</dbReference>
<comment type="similarity">
    <text evidence="2">Belongs to the DODA-type extradiol aromatic ring-opening dioxygenase family.</text>
</comment>
<dbReference type="PANTHER" id="PTHR30096">
    <property type="entry name" value="4,5-DOPA DIOXYGENASE EXTRADIOL-LIKE PROTEIN"/>
    <property type="match status" value="1"/>
</dbReference>
<keyword evidence="8" id="KW-1185">Reference proteome</keyword>
<comment type="cofactor">
    <cofactor evidence="1">
        <name>Zn(2+)</name>
        <dbReference type="ChEBI" id="CHEBI:29105"/>
    </cofactor>
</comment>
<dbReference type="InterPro" id="IPR014436">
    <property type="entry name" value="Extradiol_dOase_DODA"/>
</dbReference>
<dbReference type="CDD" id="cd07363">
    <property type="entry name" value="45_DOPA_Dioxygenase"/>
    <property type="match status" value="1"/>
</dbReference>
<organism evidence="7 8">
    <name type="scientific">Kerstersia gyiorum</name>
    <dbReference type="NCBI Taxonomy" id="206506"/>
    <lineage>
        <taxon>Bacteria</taxon>
        <taxon>Pseudomonadati</taxon>
        <taxon>Pseudomonadota</taxon>
        <taxon>Betaproteobacteria</taxon>
        <taxon>Burkholderiales</taxon>
        <taxon>Alcaligenaceae</taxon>
        <taxon>Kerstersia</taxon>
    </lineage>
</organism>
<dbReference type="AlphaFoldDB" id="A0A171KQ81"/>
<evidence type="ECO:0000256" key="5">
    <source>
        <dbReference type="ARBA" id="ARBA00023002"/>
    </source>
</evidence>
<accession>A0A171KQ81</accession>
<evidence type="ECO:0000256" key="1">
    <source>
        <dbReference type="ARBA" id="ARBA00001947"/>
    </source>
</evidence>
<reference evidence="7 8" key="1">
    <citation type="submission" date="2015-04" db="EMBL/GenBank/DDBJ databases">
        <title>Genome sequence of Kerstersia gyiorum CG1.</title>
        <authorList>
            <person name="Greninger A.L."/>
            <person name="Kozyreva V."/>
            <person name="Chaturvedi V."/>
        </authorList>
    </citation>
    <scope>NUCLEOTIDE SEQUENCE [LARGE SCALE GENOMIC DNA]</scope>
    <source>
        <strain evidence="7 8">CG1</strain>
    </source>
</reference>